<accession>A0A9J6ZJ82</accession>
<reference evidence="2" key="1">
    <citation type="submission" date="2022-05" db="EMBL/GenBank/DDBJ databases">
        <title>Novel bacterial taxa in a minimal lignocellulolytic consortium and its capacity to transform plastics disclosed by genome-resolved metagenomics.</title>
        <authorList>
            <person name="Rodriguez C.A.D."/>
            <person name="Diaz-Garcia L."/>
            <person name="Herrera K."/>
            <person name="Tarazona N.A."/>
            <person name="Sproer C."/>
            <person name="Overmann J."/>
            <person name="Jimenez D.J."/>
        </authorList>
    </citation>
    <scope>NUCLEOTIDE SEQUENCE</scope>
    <source>
        <strain evidence="2">MAG5</strain>
    </source>
</reference>
<dbReference type="AlphaFoldDB" id="A0A9J6ZJ82"/>
<name>A0A9J6ZJ82_9BACL</name>
<feature type="region of interest" description="Disordered" evidence="1">
    <location>
        <begin position="34"/>
        <end position="58"/>
    </location>
</feature>
<evidence type="ECO:0000256" key="1">
    <source>
        <dbReference type="SAM" id="MobiDB-lite"/>
    </source>
</evidence>
<evidence type="ECO:0000313" key="2">
    <source>
        <dbReference type="EMBL" id="URN96299.1"/>
    </source>
</evidence>
<sequence>MTKSIPGIDKNLQNVVKELEKPDLDAHGNQQLNQQHMDNLNGDSLHYNKKAYETEQNE</sequence>
<dbReference type="KEGG" id="plig:NAG76_08820"/>
<proteinExistence type="predicted"/>
<protein>
    <submittedName>
        <fullName evidence="2">Uncharacterized protein</fullName>
    </submittedName>
</protein>
<dbReference type="Proteomes" id="UP001056756">
    <property type="component" value="Chromosome"/>
</dbReference>
<evidence type="ECO:0000313" key="3">
    <source>
        <dbReference type="Proteomes" id="UP001056756"/>
    </source>
</evidence>
<gene>
    <name evidence="2" type="ORF">NAG76_08820</name>
</gene>
<organism evidence="2 3">
    <name type="scientific">Candidatus Pristimantibacillus lignocellulolyticus</name>
    <dbReference type="NCBI Taxonomy" id="2994561"/>
    <lineage>
        <taxon>Bacteria</taxon>
        <taxon>Bacillati</taxon>
        <taxon>Bacillota</taxon>
        <taxon>Bacilli</taxon>
        <taxon>Bacillales</taxon>
        <taxon>Paenibacillaceae</taxon>
        <taxon>Candidatus Pristimantibacillus</taxon>
    </lineage>
</organism>
<dbReference type="EMBL" id="CP097899">
    <property type="protein sequence ID" value="URN96299.1"/>
    <property type="molecule type" value="Genomic_DNA"/>
</dbReference>